<evidence type="ECO:0000313" key="4">
    <source>
        <dbReference type="EMBL" id="HIH69836.1"/>
    </source>
</evidence>
<dbReference type="GO" id="GO:0005829">
    <property type="term" value="C:cytosol"/>
    <property type="evidence" value="ECO:0007669"/>
    <property type="project" value="TreeGrafter"/>
</dbReference>
<dbReference type="SUPFAM" id="SSF75445">
    <property type="entry name" value="D-ribose-5-phosphate isomerase (RpiA), lid domain"/>
    <property type="match status" value="1"/>
</dbReference>
<evidence type="ECO:0000256" key="3">
    <source>
        <dbReference type="HAMAP-Rule" id="MF_00170"/>
    </source>
</evidence>
<feature type="active site" description="Proton acceptor" evidence="3">
    <location>
        <position position="111"/>
    </location>
</feature>
<name>A0A832RWU5_9EURY</name>
<feature type="binding site" evidence="3">
    <location>
        <begin position="34"/>
        <end position="37"/>
    </location>
    <ligand>
        <name>substrate</name>
    </ligand>
</feature>
<dbReference type="AlphaFoldDB" id="A0A832RWU5"/>
<dbReference type="Gene3D" id="3.30.70.260">
    <property type="match status" value="1"/>
</dbReference>
<dbReference type="PANTHER" id="PTHR11934">
    <property type="entry name" value="RIBOSE-5-PHOSPHATE ISOMERASE"/>
    <property type="match status" value="1"/>
</dbReference>
<comment type="catalytic activity">
    <reaction evidence="1 3">
        <text>aldehydo-D-ribose 5-phosphate = D-ribulose 5-phosphate</text>
        <dbReference type="Rhea" id="RHEA:14657"/>
        <dbReference type="ChEBI" id="CHEBI:58121"/>
        <dbReference type="ChEBI" id="CHEBI:58273"/>
        <dbReference type="EC" id="5.3.1.6"/>
    </reaction>
</comment>
<dbReference type="GO" id="GO:0009052">
    <property type="term" value="P:pentose-phosphate shunt, non-oxidative branch"/>
    <property type="evidence" value="ECO:0007669"/>
    <property type="project" value="UniProtKB-UniRule"/>
</dbReference>
<dbReference type="Pfam" id="PF06026">
    <property type="entry name" value="Rib_5-P_isom_A"/>
    <property type="match status" value="1"/>
</dbReference>
<dbReference type="GO" id="GO:0006014">
    <property type="term" value="P:D-ribose metabolic process"/>
    <property type="evidence" value="ECO:0007669"/>
    <property type="project" value="TreeGrafter"/>
</dbReference>
<keyword evidence="2 3" id="KW-0413">Isomerase</keyword>
<evidence type="ECO:0000256" key="2">
    <source>
        <dbReference type="ARBA" id="ARBA00023235"/>
    </source>
</evidence>
<dbReference type="NCBIfam" id="TIGR00021">
    <property type="entry name" value="rpiA"/>
    <property type="match status" value="1"/>
</dbReference>
<protein>
    <recommendedName>
        <fullName evidence="3">Ribose-5-phosphate isomerase A</fullName>
        <ecNumber evidence="3">5.3.1.6</ecNumber>
    </recommendedName>
    <alternativeName>
        <fullName evidence="3">Phosphoriboisomerase A</fullName>
        <shortName evidence="3">PRI</shortName>
    </alternativeName>
</protein>
<reference evidence="4" key="1">
    <citation type="journal article" date="2020" name="bioRxiv">
        <title>A rank-normalized archaeal taxonomy based on genome phylogeny resolves widespread incomplete and uneven classifications.</title>
        <authorList>
            <person name="Rinke C."/>
            <person name="Chuvochina M."/>
            <person name="Mussig A.J."/>
            <person name="Chaumeil P.-A."/>
            <person name="Waite D.W."/>
            <person name="Whitman W.B."/>
            <person name="Parks D.H."/>
            <person name="Hugenholtz P."/>
        </authorList>
    </citation>
    <scope>NUCLEOTIDE SEQUENCE</scope>
    <source>
        <strain evidence="4">UBA12518</strain>
    </source>
</reference>
<comment type="caution">
    <text evidence="4">The sequence shown here is derived from an EMBL/GenBank/DDBJ whole genome shotgun (WGS) entry which is preliminary data.</text>
</comment>
<dbReference type="EC" id="5.3.1.6" evidence="3"/>
<dbReference type="RefSeq" id="WP_042685190.1">
    <property type="nucleotide sequence ID" value="NZ_DUIH01000013.1"/>
</dbReference>
<dbReference type="NCBIfam" id="NF001924">
    <property type="entry name" value="PRK00702.1"/>
    <property type="match status" value="1"/>
</dbReference>
<proteinExistence type="inferred from homology"/>
<dbReference type="HAMAP" id="MF_00170">
    <property type="entry name" value="Rib_5P_isom_A"/>
    <property type="match status" value="1"/>
</dbReference>
<comment type="similarity">
    <text evidence="3">Belongs to the ribose 5-phosphate isomerase family.</text>
</comment>
<dbReference type="FunFam" id="3.40.50.1360:FF:000001">
    <property type="entry name" value="Ribose-5-phosphate isomerase A"/>
    <property type="match status" value="1"/>
</dbReference>
<feature type="binding site" evidence="3">
    <location>
        <position position="129"/>
    </location>
    <ligand>
        <name>substrate</name>
    </ligand>
</feature>
<comment type="pathway">
    <text evidence="3">Carbohydrate degradation; pentose phosphate pathway; D-ribose 5-phosphate from D-ribulose 5-phosphate (non-oxidative stage): step 1/1.</text>
</comment>
<dbReference type="Proteomes" id="UP000600363">
    <property type="component" value="Unassembled WGS sequence"/>
</dbReference>
<dbReference type="EMBL" id="DUIH01000013">
    <property type="protein sequence ID" value="HIH69836.1"/>
    <property type="molecule type" value="Genomic_DNA"/>
</dbReference>
<evidence type="ECO:0000313" key="5">
    <source>
        <dbReference type="Proteomes" id="UP000600363"/>
    </source>
</evidence>
<feature type="binding site" evidence="3">
    <location>
        <begin position="89"/>
        <end position="92"/>
    </location>
    <ligand>
        <name>substrate</name>
    </ligand>
</feature>
<dbReference type="GO" id="GO:0004751">
    <property type="term" value="F:ribose-5-phosphate isomerase activity"/>
    <property type="evidence" value="ECO:0007669"/>
    <property type="project" value="UniProtKB-UniRule"/>
</dbReference>
<accession>A0A832RWU5</accession>
<feature type="binding site" evidence="3">
    <location>
        <begin position="102"/>
        <end position="105"/>
    </location>
    <ligand>
        <name>substrate</name>
    </ligand>
</feature>
<dbReference type="InterPro" id="IPR020672">
    <property type="entry name" value="Ribose5P_isomerase_typA_subgr"/>
</dbReference>
<organism evidence="4 5">
    <name type="scientific">Methermicoccus shengliensis</name>
    <dbReference type="NCBI Taxonomy" id="660064"/>
    <lineage>
        <taxon>Archaea</taxon>
        <taxon>Methanobacteriati</taxon>
        <taxon>Methanobacteriota</taxon>
        <taxon>Stenosarchaea group</taxon>
        <taxon>Methanomicrobia</taxon>
        <taxon>Methanosarcinales</taxon>
        <taxon>Methermicoccaceae</taxon>
        <taxon>Methermicoccus</taxon>
    </lineage>
</organism>
<sequence>MRNVQQDANLEAKRRAAAQACEFIEDGMFIGLGTGSTIKVLCEHLAQMVDDGLKVMCVPTSYSTELICSELGIPTTSLLQCPMLDMAFDGADQVDEQLNAIKGGGAAHTLEKVVAMSARRFVLVVDESKLSPVLNSPVPLEIVPQALRLVQWQVEQLGGEPLLRMGLRKDGPLISDNGGWIVDASFGEIEEPARLDASLNGIVGLVEHGIFTFADTVVVGSANKVRVLER</sequence>
<dbReference type="InterPro" id="IPR037171">
    <property type="entry name" value="NagB/RpiA_transferase-like"/>
</dbReference>
<dbReference type="UniPathway" id="UPA00115">
    <property type="reaction ID" value="UER00412"/>
</dbReference>
<dbReference type="PANTHER" id="PTHR11934:SF0">
    <property type="entry name" value="RIBOSE-5-PHOSPHATE ISOMERASE"/>
    <property type="match status" value="1"/>
</dbReference>
<gene>
    <name evidence="3 4" type="primary">rpiA</name>
    <name evidence="4" type="ORF">HA299_04355</name>
</gene>
<dbReference type="CDD" id="cd01398">
    <property type="entry name" value="RPI_A"/>
    <property type="match status" value="1"/>
</dbReference>
<dbReference type="SUPFAM" id="SSF100950">
    <property type="entry name" value="NagB/RpiA/CoA transferase-like"/>
    <property type="match status" value="1"/>
</dbReference>
<evidence type="ECO:0000256" key="1">
    <source>
        <dbReference type="ARBA" id="ARBA00001713"/>
    </source>
</evidence>
<comment type="function">
    <text evidence="3">Catalyzes the reversible conversion of ribose-5-phosphate to ribulose 5-phosphate.</text>
</comment>
<comment type="subunit">
    <text evidence="3">Homodimer.</text>
</comment>
<dbReference type="Gene3D" id="3.40.50.1360">
    <property type="match status" value="1"/>
</dbReference>
<dbReference type="InterPro" id="IPR004788">
    <property type="entry name" value="Ribose5P_isomerase_type_A"/>
</dbReference>